<dbReference type="GeneID" id="108561376"/>
<keyword evidence="4" id="KW-1185">Reference proteome</keyword>
<proteinExistence type="predicted"/>
<feature type="compositionally biased region" description="Acidic residues" evidence="1">
    <location>
        <begin position="502"/>
        <end position="515"/>
    </location>
</feature>
<feature type="compositionally biased region" description="Basic and acidic residues" evidence="1">
    <location>
        <begin position="524"/>
        <end position="539"/>
    </location>
</feature>
<evidence type="ECO:0000256" key="2">
    <source>
        <dbReference type="SAM" id="SignalP"/>
    </source>
</evidence>
<sequence>MRLSLVFEFLLIFVLVAFAASRVIDPKEESYGRALRKQHHHHHVAHKNRQQDSPNKYCSCSAKLCNCCRDFNIPVMALQGPGCASLQYLRGDRLAISMSFGDRVLTNTTIDGKKPKPVCMPLPGGVSKFCGRVYNIGRQGEDFNACLGLELRAVQDVEAALRVSCFRFGPKGLKVEPPQPLPVVQAENTEDDEDDDDDDDDDDEFDFDDVDDIEDDDDDEDEEETEDDDADNDVDSVDYGTFSVFDDDFIDSFFVPSESGTKKKKASTTTTVKPPVKKITRKPLRTVTKKTVASTTPIPTTKKAAVVTSTVKPIKKQKLKKTKKPQKTTTPIATSTTTQATTTAAIMQLITSATIVSSENVSDVKLSEGVVVPSTPHESIAAVTAMLQNIPGEGMPQADLKPTASAPEPTVMPASDPMPTEKQSEFTTTEQAVTQETMKEEVTEASETTTSMATTQMDFEEDEDEEEDEEVAASENYIIKNDETVESDEDSDPITDVVGDVISDEIDDDDDDEEETKSTTPVSKVEKEEKKKTEKKDVFTDIIDGVVDTFTGAESDEGTKNESADDDDDDDDEEDDDDDDVDFETRKAKQHQSKRNGGKFRQSRDMWLGRLHW</sequence>
<dbReference type="SUPFAM" id="SSF48371">
    <property type="entry name" value="ARM repeat"/>
    <property type="match status" value="1"/>
</dbReference>
<feature type="signal peptide" evidence="2">
    <location>
        <begin position="1"/>
        <end position="21"/>
    </location>
</feature>
<evidence type="ECO:0000313" key="4">
    <source>
        <dbReference type="Proteomes" id="UP000695000"/>
    </source>
</evidence>
<feature type="chain" id="PRO_5047315456" evidence="2">
    <location>
        <begin position="22"/>
        <end position="613"/>
    </location>
</feature>
<feature type="region of interest" description="Disordered" evidence="1">
    <location>
        <begin position="176"/>
        <end position="237"/>
    </location>
</feature>
<dbReference type="PANTHER" id="PTHR36299">
    <property type="entry name" value="AGAP008005-PA"/>
    <property type="match status" value="1"/>
</dbReference>
<feature type="compositionally biased region" description="Acidic residues" evidence="1">
    <location>
        <begin position="188"/>
        <end position="236"/>
    </location>
</feature>
<feature type="compositionally biased region" description="Polar residues" evidence="1">
    <location>
        <begin position="425"/>
        <end position="436"/>
    </location>
</feature>
<evidence type="ECO:0000259" key="3">
    <source>
        <dbReference type="Pfam" id="PF15998"/>
    </source>
</evidence>
<evidence type="ECO:0000313" key="5">
    <source>
        <dbReference type="RefSeq" id="XP_017774769.1"/>
    </source>
</evidence>
<dbReference type="InterPro" id="IPR016024">
    <property type="entry name" value="ARM-type_fold"/>
</dbReference>
<feature type="domain" description="DUF4773" evidence="3">
    <location>
        <begin position="57"/>
        <end position="172"/>
    </location>
</feature>
<feature type="compositionally biased region" description="Low complexity" evidence="1">
    <location>
        <begin position="445"/>
        <end position="455"/>
    </location>
</feature>
<feature type="compositionally biased region" description="Acidic residues" evidence="1">
    <location>
        <begin position="564"/>
        <end position="582"/>
    </location>
</feature>
<evidence type="ECO:0000256" key="1">
    <source>
        <dbReference type="SAM" id="MobiDB-lite"/>
    </source>
</evidence>
<dbReference type="RefSeq" id="XP_017774769.1">
    <property type="nucleotide sequence ID" value="XM_017919280.1"/>
</dbReference>
<keyword evidence="2" id="KW-0732">Signal</keyword>
<dbReference type="PANTHER" id="PTHR36299:SF3">
    <property type="entry name" value="FI03431P"/>
    <property type="match status" value="1"/>
</dbReference>
<feature type="compositionally biased region" description="Basic residues" evidence="1">
    <location>
        <begin position="588"/>
        <end position="598"/>
    </location>
</feature>
<gene>
    <name evidence="5" type="primary">LOC108561376</name>
</gene>
<protein>
    <submittedName>
        <fullName evidence="5">Transcription initiation factor TFIID subunit 11</fullName>
    </submittedName>
</protein>
<dbReference type="Pfam" id="PF15998">
    <property type="entry name" value="DUF4773"/>
    <property type="match status" value="1"/>
</dbReference>
<feature type="compositionally biased region" description="Acidic residues" evidence="1">
    <location>
        <begin position="484"/>
        <end position="493"/>
    </location>
</feature>
<dbReference type="Proteomes" id="UP000695000">
    <property type="component" value="Unplaced"/>
</dbReference>
<accession>A0ABM1MJL9</accession>
<dbReference type="InterPro" id="IPR031941">
    <property type="entry name" value="DUF4773"/>
</dbReference>
<reference evidence="5" key="1">
    <citation type="submission" date="2025-08" db="UniProtKB">
        <authorList>
            <consortium name="RefSeq"/>
        </authorList>
    </citation>
    <scope>IDENTIFICATION</scope>
    <source>
        <tissue evidence="5">Whole Larva</tissue>
    </source>
</reference>
<feature type="compositionally biased region" description="Basic residues" evidence="1">
    <location>
        <begin position="35"/>
        <end position="48"/>
    </location>
</feature>
<feature type="region of interest" description="Disordered" evidence="1">
    <location>
        <begin position="400"/>
        <end position="613"/>
    </location>
</feature>
<name>A0ABM1MJL9_NICVS</name>
<feature type="region of interest" description="Disordered" evidence="1">
    <location>
        <begin position="35"/>
        <end position="54"/>
    </location>
</feature>
<organism evidence="4 5">
    <name type="scientific">Nicrophorus vespilloides</name>
    <name type="common">Boreal carrion beetle</name>
    <dbReference type="NCBI Taxonomy" id="110193"/>
    <lineage>
        <taxon>Eukaryota</taxon>
        <taxon>Metazoa</taxon>
        <taxon>Ecdysozoa</taxon>
        <taxon>Arthropoda</taxon>
        <taxon>Hexapoda</taxon>
        <taxon>Insecta</taxon>
        <taxon>Pterygota</taxon>
        <taxon>Neoptera</taxon>
        <taxon>Endopterygota</taxon>
        <taxon>Coleoptera</taxon>
        <taxon>Polyphaga</taxon>
        <taxon>Staphyliniformia</taxon>
        <taxon>Silphidae</taxon>
        <taxon>Nicrophorinae</taxon>
        <taxon>Nicrophorus</taxon>
    </lineage>
</organism>
<feature type="compositionally biased region" description="Acidic residues" evidence="1">
    <location>
        <begin position="458"/>
        <end position="472"/>
    </location>
</feature>